<organism evidence="1 2">
    <name type="scientific">Brevibacillus laterosporus</name>
    <name type="common">Bacillus laterosporus</name>
    <dbReference type="NCBI Taxonomy" id="1465"/>
    <lineage>
        <taxon>Bacteria</taxon>
        <taxon>Bacillati</taxon>
        <taxon>Bacillota</taxon>
        <taxon>Bacilli</taxon>
        <taxon>Bacillales</taxon>
        <taxon>Paenibacillaceae</taxon>
        <taxon>Brevibacillus</taxon>
    </lineage>
</organism>
<name>A0AAP3DBX0_BRELA</name>
<sequence length="70" mass="8208">MGTIKHNTIFVTGADYAMNKNWRWFIKSLGVVWITSISNNKKLLERLSKFLRCSRWQQEEWGELVASASM</sequence>
<proteinExistence type="predicted"/>
<dbReference type="Proteomes" id="UP001077662">
    <property type="component" value="Unassembled WGS sequence"/>
</dbReference>
<dbReference type="EMBL" id="JAPTNE010000002">
    <property type="protein sequence ID" value="MCZ0805539.1"/>
    <property type="molecule type" value="Genomic_DNA"/>
</dbReference>
<gene>
    <name evidence="1" type="ORF">O0554_01200</name>
</gene>
<accession>A0AAP3DBX0</accession>
<dbReference type="AlphaFoldDB" id="A0AAP3DBX0"/>
<dbReference type="RefSeq" id="WP_258432652.1">
    <property type="nucleotide sequence ID" value="NZ_JANSGW010000002.1"/>
</dbReference>
<evidence type="ECO:0000313" key="2">
    <source>
        <dbReference type="Proteomes" id="UP001077662"/>
    </source>
</evidence>
<reference evidence="1" key="1">
    <citation type="submission" date="2022-09" db="EMBL/GenBank/DDBJ databases">
        <title>Genome analysis and characterization of larvicidal activity of Brevibacillus strains.</title>
        <authorList>
            <person name="Patrusheva E.V."/>
            <person name="Izotova A.O."/>
            <person name="Toshchakov S.V."/>
            <person name="Sineoky S.P."/>
        </authorList>
    </citation>
    <scope>NUCLEOTIDE SEQUENCE</scope>
    <source>
        <strain evidence="1">VKPM_B-13247</strain>
    </source>
</reference>
<comment type="caution">
    <text evidence="1">The sequence shown here is derived from an EMBL/GenBank/DDBJ whole genome shotgun (WGS) entry which is preliminary data.</text>
</comment>
<evidence type="ECO:0000313" key="1">
    <source>
        <dbReference type="EMBL" id="MCZ0805539.1"/>
    </source>
</evidence>
<protein>
    <submittedName>
        <fullName evidence="1">Uncharacterized protein</fullName>
    </submittedName>
</protein>